<organism evidence="1 2">
    <name type="scientific">Stylosanthes scabra</name>
    <dbReference type="NCBI Taxonomy" id="79078"/>
    <lineage>
        <taxon>Eukaryota</taxon>
        <taxon>Viridiplantae</taxon>
        <taxon>Streptophyta</taxon>
        <taxon>Embryophyta</taxon>
        <taxon>Tracheophyta</taxon>
        <taxon>Spermatophyta</taxon>
        <taxon>Magnoliopsida</taxon>
        <taxon>eudicotyledons</taxon>
        <taxon>Gunneridae</taxon>
        <taxon>Pentapetalae</taxon>
        <taxon>rosids</taxon>
        <taxon>fabids</taxon>
        <taxon>Fabales</taxon>
        <taxon>Fabaceae</taxon>
        <taxon>Papilionoideae</taxon>
        <taxon>50 kb inversion clade</taxon>
        <taxon>dalbergioids sensu lato</taxon>
        <taxon>Dalbergieae</taxon>
        <taxon>Pterocarpus clade</taxon>
        <taxon>Stylosanthes</taxon>
    </lineage>
</organism>
<name>A0ABU6UM61_9FABA</name>
<proteinExistence type="predicted"/>
<protein>
    <submittedName>
        <fullName evidence="1">Uncharacterized protein</fullName>
    </submittedName>
</protein>
<evidence type="ECO:0000313" key="1">
    <source>
        <dbReference type="EMBL" id="MED6162184.1"/>
    </source>
</evidence>
<dbReference type="Proteomes" id="UP001341840">
    <property type="component" value="Unassembled WGS sequence"/>
</dbReference>
<gene>
    <name evidence="1" type="ORF">PIB30_067971</name>
</gene>
<evidence type="ECO:0000313" key="2">
    <source>
        <dbReference type="Proteomes" id="UP001341840"/>
    </source>
</evidence>
<comment type="caution">
    <text evidence="1">The sequence shown here is derived from an EMBL/GenBank/DDBJ whole genome shotgun (WGS) entry which is preliminary data.</text>
</comment>
<dbReference type="EMBL" id="JASCZI010121548">
    <property type="protein sequence ID" value="MED6162184.1"/>
    <property type="molecule type" value="Genomic_DNA"/>
</dbReference>
<keyword evidence="2" id="KW-1185">Reference proteome</keyword>
<reference evidence="1 2" key="1">
    <citation type="journal article" date="2023" name="Plants (Basel)">
        <title>Bridging the Gap: Combining Genomics and Transcriptomics Approaches to Understand Stylosanthes scabra, an Orphan Legume from the Brazilian Caatinga.</title>
        <authorList>
            <person name="Ferreira-Neto J.R.C."/>
            <person name="da Silva M.D."/>
            <person name="Binneck E."/>
            <person name="de Melo N.F."/>
            <person name="da Silva R.H."/>
            <person name="de Melo A.L.T.M."/>
            <person name="Pandolfi V."/>
            <person name="Bustamante F.O."/>
            <person name="Brasileiro-Vidal A.C."/>
            <person name="Benko-Iseppon A.M."/>
        </authorList>
    </citation>
    <scope>NUCLEOTIDE SEQUENCE [LARGE SCALE GENOMIC DNA]</scope>
    <source>
        <tissue evidence="1">Leaves</tissue>
    </source>
</reference>
<accession>A0ABU6UM61</accession>
<sequence>MAVRTYQKDTSLNISEDIFINLNQRGADSEPFAEFTPPGQYLLVPLQQHNNNQNKPPRTILQHYRIRFFSDVKV</sequence>